<evidence type="ECO:0000313" key="1">
    <source>
        <dbReference type="EMBL" id="CDF38527.1"/>
    </source>
</evidence>
<name>R7QJ49_CHOCR</name>
<protein>
    <submittedName>
        <fullName evidence="1">Uncharacterized protein</fullName>
    </submittedName>
</protein>
<dbReference type="EMBL" id="HG001940">
    <property type="protein sequence ID" value="CDF38527.1"/>
    <property type="molecule type" value="Genomic_DNA"/>
</dbReference>
<accession>R7QJ49</accession>
<dbReference type="RefSeq" id="XP_005718420.1">
    <property type="nucleotide sequence ID" value="XM_005718363.1"/>
</dbReference>
<dbReference type="GeneID" id="17326137"/>
<dbReference type="KEGG" id="ccp:CHC_T00006247001"/>
<gene>
    <name evidence="1" type="ORF">CHC_T00006247001</name>
</gene>
<dbReference type="Proteomes" id="UP000012073">
    <property type="component" value="Unassembled WGS sequence"/>
</dbReference>
<keyword evidence="2" id="KW-1185">Reference proteome</keyword>
<dbReference type="AlphaFoldDB" id="R7QJ49"/>
<evidence type="ECO:0000313" key="2">
    <source>
        <dbReference type="Proteomes" id="UP000012073"/>
    </source>
</evidence>
<dbReference type="Gramene" id="CDF38527">
    <property type="protein sequence ID" value="CDF38527"/>
    <property type="gene ID" value="CHC_T00006247001"/>
</dbReference>
<organism evidence="1 2">
    <name type="scientific">Chondrus crispus</name>
    <name type="common">Carrageen Irish moss</name>
    <name type="synonym">Polymorpha crispa</name>
    <dbReference type="NCBI Taxonomy" id="2769"/>
    <lineage>
        <taxon>Eukaryota</taxon>
        <taxon>Rhodophyta</taxon>
        <taxon>Florideophyceae</taxon>
        <taxon>Rhodymeniophycidae</taxon>
        <taxon>Gigartinales</taxon>
        <taxon>Gigartinaceae</taxon>
        <taxon>Chondrus</taxon>
    </lineage>
</organism>
<sequence length="38" mass="4025">MAGPLRTMPGCMRETGMVRIWLLMSAARSAPSQSGSGE</sequence>
<reference evidence="2" key="1">
    <citation type="journal article" date="2013" name="Proc. Natl. Acad. Sci. U.S.A.">
        <title>Genome structure and metabolic features in the red seaweed Chondrus crispus shed light on evolution of the Archaeplastida.</title>
        <authorList>
            <person name="Collen J."/>
            <person name="Porcel B."/>
            <person name="Carre W."/>
            <person name="Ball S.G."/>
            <person name="Chaparro C."/>
            <person name="Tonon T."/>
            <person name="Barbeyron T."/>
            <person name="Michel G."/>
            <person name="Noel B."/>
            <person name="Valentin K."/>
            <person name="Elias M."/>
            <person name="Artiguenave F."/>
            <person name="Arun A."/>
            <person name="Aury J.M."/>
            <person name="Barbosa-Neto J.F."/>
            <person name="Bothwell J.H."/>
            <person name="Bouget F.Y."/>
            <person name="Brillet L."/>
            <person name="Cabello-Hurtado F."/>
            <person name="Capella-Gutierrez S."/>
            <person name="Charrier B."/>
            <person name="Cladiere L."/>
            <person name="Cock J.M."/>
            <person name="Coelho S.M."/>
            <person name="Colleoni C."/>
            <person name="Czjzek M."/>
            <person name="Da Silva C."/>
            <person name="Delage L."/>
            <person name="Denoeud F."/>
            <person name="Deschamps P."/>
            <person name="Dittami S.M."/>
            <person name="Gabaldon T."/>
            <person name="Gachon C.M."/>
            <person name="Groisillier A."/>
            <person name="Herve C."/>
            <person name="Jabbari K."/>
            <person name="Katinka M."/>
            <person name="Kloareg B."/>
            <person name="Kowalczyk N."/>
            <person name="Labadie K."/>
            <person name="Leblanc C."/>
            <person name="Lopez P.J."/>
            <person name="McLachlan D.H."/>
            <person name="Meslet-Cladiere L."/>
            <person name="Moustafa A."/>
            <person name="Nehr Z."/>
            <person name="Nyvall Collen P."/>
            <person name="Panaud O."/>
            <person name="Partensky F."/>
            <person name="Poulain J."/>
            <person name="Rensing S.A."/>
            <person name="Rousvoal S."/>
            <person name="Samson G."/>
            <person name="Symeonidi A."/>
            <person name="Weissenbach J."/>
            <person name="Zambounis A."/>
            <person name="Wincker P."/>
            <person name="Boyen C."/>
        </authorList>
    </citation>
    <scope>NUCLEOTIDE SEQUENCE [LARGE SCALE GENOMIC DNA]</scope>
    <source>
        <strain evidence="2">cv. Stackhouse</strain>
    </source>
</reference>
<proteinExistence type="predicted"/>